<protein>
    <submittedName>
        <fullName evidence="2">Uncharacterized protein</fullName>
    </submittedName>
</protein>
<evidence type="ECO:0000256" key="1">
    <source>
        <dbReference type="SAM" id="MobiDB-lite"/>
    </source>
</evidence>
<keyword evidence="3" id="KW-1185">Reference proteome</keyword>
<accession>A0A1X7RVV9</accession>
<name>A0A1X7RVV9_ZYMT9</name>
<dbReference type="AlphaFoldDB" id="A0A1X7RVV9"/>
<dbReference type="Proteomes" id="UP000215127">
    <property type="component" value="Chromosome 6"/>
</dbReference>
<feature type="compositionally biased region" description="Polar residues" evidence="1">
    <location>
        <begin position="1"/>
        <end position="24"/>
    </location>
</feature>
<feature type="compositionally biased region" description="Low complexity" evidence="1">
    <location>
        <begin position="25"/>
        <end position="40"/>
    </location>
</feature>
<dbReference type="EMBL" id="LT853697">
    <property type="protein sequence ID" value="SMQ51593.1"/>
    <property type="molecule type" value="Genomic_DNA"/>
</dbReference>
<reference evidence="2 3" key="1">
    <citation type="submission" date="2016-06" db="EMBL/GenBank/DDBJ databases">
        <authorList>
            <person name="Kjaerup R.B."/>
            <person name="Dalgaard T.S."/>
            <person name="Juul-Madsen H.R."/>
        </authorList>
    </citation>
    <scope>NUCLEOTIDE SEQUENCE [LARGE SCALE GENOMIC DNA]</scope>
</reference>
<proteinExistence type="predicted"/>
<feature type="region of interest" description="Disordered" evidence="1">
    <location>
        <begin position="1"/>
        <end position="54"/>
    </location>
</feature>
<sequence length="163" mass="17334">MSDNSPRDSISSFQVDKSDTMATHDTSISDTASIASSNPSPGAPNPTPANTVAGDLPSMEYISQKVAGFFIGDAPIGRGHGSTMTLTAGSISSESEASVKYPEASNWAREAVEDLENALTRMAMLAKDEHAVDPSKSVKELYSARLAQVIKDGEIEFDLNYMK</sequence>
<gene>
    <name evidence="2" type="ORF">ZT3D7_G6746</name>
</gene>
<organism evidence="2 3">
    <name type="scientific">Zymoseptoria tritici (strain ST99CH_3D7)</name>
    <dbReference type="NCBI Taxonomy" id="1276538"/>
    <lineage>
        <taxon>Eukaryota</taxon>
        <taxon>Fungi</taxon>
        <taxon>Dikarya</taxon>
        <taxon>Ascomycota</taxon>
        <taxon>Pezizomycotina</taxon>
        <taxon>Dothideomycetes</taxon>
        <taxon>Dothideomycetidae</taxon>
        <taxon>Mycosphaerellales</taxon>
        <taxon>Mycosphaerellaceae</taxon>
        <taxon>Zymoseptoria</taxon>
    </lineage>
</organism>
<evidence type="ECO:0000313" key="2">
    <source>
        <dbReference type="EMBL" id="SMQ51593.1"/>
    </source>
</evidence>
<evidence type="ECO:0000313" key="3">
    <source>
        <dbReference type="Proteomes" id="UP000215127"/>
    </source>
</evidence>